<evidence type="ECO:0000256" key="7">
    <source>
        <dbReference type="ARBA" id="ARBA00022729"/>
    </source>
</evidence>
<comment type="similarity">
    <text evidence="2">Belongs to the UDP-glycosyltransferase family.</text>
</comment>
<keyword evidence="5" id="KW-0808">Transferase</keyword>
<evidence type="ECO:0000256" key="8">
    <source>
        <dbReference type="ARBA" id="ARBA00022989"/>
    </source>
</evidence>
<dbReference type="Proteomes" id="UP000005239">
    <property type="component" value="Unassembled WGS sequence"/>
</dbReference>
<dbReference type="CDD" id="cd03784">
    <property type="entry name" value="GT1_Gtf-like"/>
    <property type="match status" value="1"/>
</dbReference>
<accession>A0A2A6CW18</accession>
<gene>
    <name evidence="11" type="primary">WBGene00274489</name>
</gene>
<dbReference type="InterPro" id="IPR050271">
    <property type="entry name" value="UDP-glycosyltransferase"/>
</dbReference>
<evidence type="ECO:0000256" key="6">
    <source>
        <dbReference type="ARBA" id="ARBA00022692"/>
    </source>
</evidence>
<keyword evidence="9" id="KW-0472">Membrane</keyword>
<evidence type="ECO:0000256" key="10">
    <source>
        <dbReference type="ARBA" id="ARBA00047475"/>
    </source>
</evidence>
<reference evidence="11" key="2">
    <citation type="submission" date="2022-06" db="UniProtKB">
        <authorList>
            <consortium name="EnsemblMetazoa"/>
        </authorList>
    </citation>
    <scope>IDENTIFICATION</scope>
    <source>
        <strain evidence="11">PS312</strain>
    </source>
</reference>
<dbReference type="EnsemblMetazoa" id="PPA36120.1">
    <property type="protein sequence ID" value="PPA36120.1"/>
    <property type="gene ID" value="WBGene00274489"/>
</dbReference>
<organism evidence="11 12">
    <name type="scientific">Pristionchus pacificus</name>
    <name type="common">Parasitic nematode worm</name>
    <dbReference type="NCBI Taxonomy" id="54126"/>
    <lineage>
        <taxon>Eukaryota</taxon>
        <taxon>Metazoa</taxon>
        <taxon>Ecdysozoa</taxon>
        <taxon>Nematoda</taxon>
        <taxon>Chromadorea</taxon>
        <taxon>Rhabditida</taxon>
        <taxon>Rhabditina</taxon>
        <taxon>Diplogasteromorpha</taxon>
        <taxon>Diplogasteroidea</taxon>
        <taxon>Neodiplogasteridae</taxon>
        <taxon>Pristionchus</taxon>
    </lineage>
</organism>
<dbReference type="InterPro" id="IPR002213">
    <property type="entry name" value="UDP_glucos_trans"/>
</dbReference>
<evidence type="ECO:0000256" key="1">
    <source>
        <dbReference type="ARBA" id="ARBA00004167"/>
    </source>
</evidence>
<dbReference type="Pfam" id="PF00201">
    <property type="entry name" value="UDPGT"/>
    <property type="match status" value="2"/>
</dbReference>
<name>A0A2A6CW18_PRIPA</name>
<dbReference type="GO" id="GO:0015020">
    <property type="term" value="F:glucuronosyltransferase activity"/>
    <property type="evidence" value="ECO:0007669"/>
    <property type="project" value="UniProtKB-EC"/>
</dbReference>
<dbReference type="PANTHER" id="PTHR48043:SF23">
    <property type="entry name" value="UDP-GLUCURONOSYLTRANSFERASE"/>
    <property type="match status" value="1"/>
</dbReference>
<dbReference type="AlphaFoldDB" id="A0A2A6CW18"/>
<accession>A0A8R1YSI5</accession>
<dbReference type="OrthoDB" id="5835829at2759"/>
<keyword evidence="8" id="KW-1133">Transmembrane helix</keyword>
<evidence type="ECO:0000313" key="12">
    <source>
        <dbReference type="Proteomes" id="UP000005239"/>
    </source>
</evidence>
<comment type="catalytic activity">
    <reaction evidence="10">
        <text>glucuronate acceptor + UDP-alpha-D-glucuronate = acceptor beta-D-glucuronoside + UDP + H(+)</text>
        <dbReference type="Rhea" id="RHEA:21032"/>
        <dbReference type="ChEBI" id="CHEBI:15378"/>
        <dbReference type="ChEBI" id="CHEBI:58052"/>
        <dbReference type="ChEBI" id="CHEBI:58223"/>
        <dbReference type="ChEBI" id="CHEBI:132367"/>
        <dbReference type="ChEBI" id="CHEBI:132368"/>
        <dbReference type="EC" id="2.4.1.17"/>
    </reaction>
</comment>
<dbReference type="EC" id="2.4.1.17" evidence="3"/>
<proteinExistence type="inferred from homology"/>
<evidence type="ECO:0000256" key="4">
    <source>
        <dbReference type="ARBA" id="ARBA00022676"/>
    </source>
</evidence>
<dbReference type="GO" id="GO:0016020">
    <property type="term" value="C:membrane"/>
    <property type="evidence" value="ECO:0007669"/>
    <property type="project" value="UniProtKB-SubCell"/>
</dbReference>
<evidence type="ECO:0000256" key="9">
    <source>
        <dbReference type="ARBA" id="ARBA00023136"/>
    </source>
</evidence>
<evidence type="ECO:0000256" key="2">
    <source>
        <dbReference type="ARBA" id="ARBA00009995"/>
    </source>
</evidence>
<sequence>MRLPIVLVLLLCINAAQSYKILVYCPRFMQSINNFLGNIADILVEEGHDVTTIIPIVNPYLKDGTHLSKKIYVQPTEAVAKITARMNFEEASFFEYDDFDLINSAPIGRAFMGWVNAQCPGVLDEPRLIERLKEEKFDVMIVENWETCGVGLSHLIKPKSLITASGSVPMGQQGWEFGLDSALSYNPNPLVSSVDIHSMWSRAWNMYAQFVFLATYYSTRNEINTLFQERYGPEFPSITEISSHAAYTFINSEPLIDFAAPTLSRVISIGGIGAKEPKKLDKDLDDFLSLRKKTVLISFGSIVQSYTLPLEVKQNILKMITRFPEVTFLWKYEKPHDDFAKKAAASTPNLHLLKWTPQNDLLADERLTAFITHGGMASTQETALRGKPGFFIPFLADQPRNSGMMEKNGLGRVFDKRDLYDADKFHAAVKDLIENESNRKNMAKIAAMIAKKPFSARDMLVKTVDFAAEFGPSPALRPQSFDMNWIEYYNVDIILLFVIFSGVAVLFMGRVVSSVKGTHVFLMCLTCDTLSTLLCLSTVQSYKILVYSPRFSQSINNFLGNIADTLVESGHDVLGNAYSTWVASHCRGVLDEPGLIEKMKDEKFDVMIVEVFEVCGTGMILSSLDVHSFWGSLTNIYAEFIVHLSWYSTRTQINNLFHARCAIRRSIKEISSHAAYSFVNSETLIEFAAPTLSRVDRDEIMIVFRVIYIGGIGAKTPKKLNNELDRLFALRNKTVLISFGSVVVSQKLPLKVKQTVVEVNSTVFKNSNMNCDFRSSLAFLMLHSCGSSIARNAKSSHAQMDSAKRYSRRSKIDSNAGMMQRSGVGKVFNKLNLFHADKLYAAVKDLLENDSYRQAALRNSGMIQKKPFSAKEILVKTVEFAAEFGPSPALRPQSFHMSWIEYHNVDIIAVSALIMILIISFVVKICIVQNIGWLCLKEPNISKISVLHLNSNEFIDVYPIRAI</sequence>
<keyword evidence="7" id="KW-0732">Signal</keyword>
<dbReference type="FunFam" id="3.40.50.2000:FF:000038">
    <property type="entry name" value="UDP-GlucuronosylTransferase"/>
    <property type="match status" value="1"/>
</dbReference>
<keyword evidence="4" id="KW-0328">Glycosyltransferase</keyword>
<evidence type="ECO:0000313" key="11">
    <source>
        <dbReference type="EnsemblMetazoa" id="PPA36120.1"/>
    </source>
</evidence>
<comment type="subcellular location">
    <subcellularLocation>
        <location evidence="1">Membrane</location>
        <topology evidence="1">Single-pass membrane protein</topology>
    </subcellularLocation>
</comment>
<protein>
    <recommendedName>
        <fullName evidence="3">glucuronosyltransferase</fullName>
        <ecNumber evidence="3">2.4.1.17</ecNumber>
    </recommendedName>
</protein>
<dbReference type="Gene3D" id="3.40.50.2000">
    <property type="entry name" value="Glycogen Phosphorylase B"/>
    <property type="match status" value="1"/>
</dbReference>
<dbReference type="PANTHER" id="PTHR48043">
    <property type="entry name" value="EG:EG0003.4 PROTEIN-RELATED"/>
    <property type="match status" value="1"/>
</dbReference>
<keyword evidence="12" id="KW-1185">Reference proteome</keyword>
<keyword evidence="6" id="KW-0812">Transmembrane</keyword>
<evidence type="ECO:0000256" key="3">
    <source>
        <dbReference type="ARBA" id="ARBA00012544"/>
    </source>
</evidence>
<reference evidence="12" key="1">
    <citation type="journal article" date="2008" name="Nat. Genet.">
        <title>The Pristionchus pacificus genome provides a unique perspective on nematode lifestyle and parasitism.</title>
        <authorList>
            <person name="Dieterich C."/>
            <person name="Clifton S.W."/>
            <person name="Schuster L.N."/>
            <person name="Chinwalla A."/>
            <person name="Delehaunty K."/>
            <person name="Dinkelacker I."/>
            <person name="Fulton L."/>
            <person name="Fulton R."/>
            <person name="Godfrey J."/>
            <person name="Minx P."/>
            <person name="Mitreva M."/>
            <person name="Roeseler W."/>
            <person name="Tian H."/>
            <person name="Witte H."/>
            <person name="Yang S.P."/>
            <person name="Wilson R.K."/>
            <person name="Sommer R.J."/>
        </authorList>
    </citation>
    <scope>NUCLEOTIDE SEQUENCE [LARGE SCALE GENOMIC DNA]</scope>
    <source>
        <strain evidence="12">PS312</strain>
    </source>
</reference>
<dbReference type="GO" id="GO:0008194">
    <property type="term" value="F:UDP-glycosyltransferase activity"/>
    <property type="evidence" value="ECO:0000318"/>
    <property type="project" value="GO_Central"/>
</dbReference>
<evidence type="ECO:0000256" key="5">
    <source>
        <dbReference type="ARBA" id="ARBA00022679"/>
    </source>
</evidence>
<dbReference type="SUPFAM" id="SSF53756">
    <property type="entry name" value="UDP-Glycosyltransferase/glycogen phosphorylase"/>
    <property type="match status" value="3"/>
</dbReference>